<accession>A0A0E9XP17</accession>
<reference evidence="1" key="1">
    <citation type="submission" date="2014-11" db="EMBL/GenBank/DDBJ databases">
        <authorList>
            <person name="Amaro Gonzalez C."/>
        </authorList>
    </citation>
    <scope>NUCLEOTIDE SEQUENCE</scope>
</reference>
<name>A0A0E9XP17_ANGAN</name>
<reference evidence="1" key="2">
    <citation type="journal article" date="2015" name="Fish Shellfish Immunol.">
        <title>Early steps in the European eel (Anguilla anguilla)-Vibrio vulnificus interaction in the gills: Role of the RtxA13 toxin.</title>
        <authorList>
            <person name="Callol A."/>
            <person name="Pajuelo D."/>
            <person name="Ebbesson L."/>
            <person name="Teles M."/>
            <person name="MacKenzie S."/>
            <person name="Amaro C."/>
        </authorList>
    </citation>
    <scope>NUCLEOTIDE SEQUENCE</scope>
</reference>
<evidence type="ECO:0000313" key="1">
    <source>
        <dbReference type="EMBL" id="JAI04177.1"/>
    </source>
</evidence>
<dbReference type="EMBL" id="GBXM01004401">
    <property type="protein sequence ID" value="JAI04177.1"/>
    <property type="molecule type" value="Transcribed_RNA"/>
</dbReference>
<proteinExistence type="predicted"/>
<dbReference type="AlphaFoldDB" id="A0A0E9XP17"/>
<protein>
    <submittedName>
        <fullName evidence="1">Uncharacterized protein</fullName>
    </submittedName>
</protein>
<organism evidence="1">
    <name type="scientific">Anguilla anguilla</name>
    <name type="common">European freshwater eel</name>
    <name type="synonym">Muraena anguilla</name>
    <dbReference type="NCBI Taxonomy" id="7936"/>
    <lineage>
        <taxon>Eukaryota</taxon>
        <taxon>Metazoa</taxon>
        <taxon>Chordata</taxon>
        <taxon>Craniata</taxon>
        <taxon>Vertebrata</taxon>
        <taxon>Euteleostomi</taxon>
        <taxon>Actinopterygii</taxon>
        <taxon>Neopterygii</taxon>
        <taxon>Teleostei</taxon>
        <taxon>Anguilliformes</taxon>
        <taxon>Anguillidae</taxon>
        <taxon>Anguilla</taxon>
    </lineage>
</organism>
<sequence length="35" mass="4185">MCESTALHKKTTARHLENRNLRLTFVSLFSRMKTY</sequence>